<evidence type="ECO:0000313" key="1">
    <source>
        <dbReference type="Proteomes" id="UP000887578"/>
    </source>
</evidence>
<dbReference type="Proteomes" id="UP000887578">
    <property type="component" value="Unplaced"/>
</dbReference>
<proteinExistence type="predicted"/>
<sequence length="133" mass="14816">MHTGSEFIYGTKVTQNLPVFGISKYGNGIISVFGDSNCLEDGSCMNLVDDLMEAIKNDGKMPDNFEKDIIQSNLPESIDKSLPIRITDSNFAKYSKVISSFSSSFDPIFRTLPFCHLWNSSPSHFSKNASFEL</sequence>
<accession>A0A914PCH4</accession>
<keyword evidence="1" id="KW-1185">Reference proteome</keyword>
<dbReference type="AlphaFoldDB" id="A0A914PCH4"/>
<organism evidence="1 2">
    <name type="scientific">Panagrolaimus davidi</name>
    <dbReference type="NCBI Taxonomy" id="227884"/>
    <lineage>
        <taxon>Eukaryota</taxon>
        <taxon>Metazoa</taxon>
        <taxon>Ecdysozoa</taxon>
        <taxon>Nematoda</taxon>
        <taxon>Chromadorea</taxon>
        <taxon>Rhabditida</taxon>
        <taxon>Tylenchina</taxon>
        <taxon>Panagrolaimomorpha</taxon>
        <taxon>Panagrolaimoidea</taxon>
        <taxon>Panagrolaimidae</taxon>
        <taxon>Panagrolaimus</taxon>
    </lineage>
</organism>
<dbReference type="WBParaSite" id="PDA_v2.g12426.t1">
    <property type="protein sequence ID" value="PDA_v2.g12426.t1"/>
    <property type="gene ID" value="PDA_v2.g12426"/>
</dbReference>
<evidence type="ECO:0000313" key="2">
    <source>
        <dbReference type="WBParaSite" id="PDA_v2.g12426.t1"/>
    </source>
</evidence>
<name>A0A914PCH4_9BILA</name>
<protein>
    <submittedName>
        <fullName evidence="2">Uncharacterized protein</fullName>
    </submittedName>
</protein>
<reference evidence="2" key="1">
    <citation type="submission" date="2022-11" db="UniProtKB">
        <authorList>
            <consortium name="WormBaseParasite"/>
        </authorList>
    </citation>
    <scope>IDENTIFICATION</scope>
</reference>